<organism evidence="2">
    <name type="scientific">uncultured Truepera sp</name>
    <dbReference type="NCBI Taxonomy" id="543023"/>
    <lineage>
        <taxon>Bacteria</taxon>
        <taxon>Thermotogati</taxon>
        <taxon>Deinococcota</taxon>
        <taxon>Deinococci</taxon>
        <taxon>Trueperales</taxon>
        <taxon>Trueperaceae</taxon>
        <taxon>Truepera</taxon>
        <taxon>environmental samples</taxon>
    </lineage>
</organism>
<feature type="domain" description="Xylose isomerase-like TIM barrel" evidence="1">
    <location>
        <begin position="31"/>
        <end position="259"/>
    </location>
</feature>
<dbReference type="SUPFAM" id="SSF51658">
    <property type="entry name" value="Xylose isomerase-like"/>
    <property type="match status" value="1"/>
</dbReference>
<evidence type="ECO:0000259" key="1">
    <source>
        <dbReference type="Pfam" id="PF01261"/>
    </source>
</evidence>
<dbReference type="PANTHER" id="PTHR12110:SF52">
    <property type="entry name" value="XYLOSE ISOMERASE"/>
    <property type="match status" value="1"/>
</dbReference>
<dbReference type="InterPro" id="IPR036237">
    <property type="entry name" value="Xyl_isomerase-like_sf"/>
</dbReference>
<gene>
    <name evidence="2" type="ORF">AVDCRST_MAG86-3899</name>
</gene>
<dbReference type="EMBL" id="CADCWP010000347">
    <property type="protein sequence ID" value="CAA9587711.1"/>
    <property type="molecule type" value="Genomic_DNA"/>
</dbReference>
<dbReference type="InterPro" id="IPR050312">
    <property type="entry name" value="IolE/XylAMocC-like"/>
</dbReference>
<dbReference type="PANTHER" id="PTHR12110">
    <property type="entry name" value="HYDROXYPYRUVATE ISOMERASE"/>
    <property type="match status" value="1"/>
</dbReference>
<accession>A0A6J4VYE8</accession>
<dbReference type="AlphaFoldDB" id="A0A6J4VYE8"/>
<protein>
    <recommendedName>
        <fullName evidence="1">Xylose isomerase-like TIM barrel domain-containing protein</fullName>
    </recommendedName>
</protein>
<name>A0A6J4VYE8_9DEIN</name>
<dbReference type="Gene3D" id="3.20.20.150">
    <property type="entry name" value="Divalent-metal-dependent TIM barrel enzymes"/>
    <property type="match status" value="1"/>
</dbReference>
<dbReference type="Pfam" id="PF01261">
    <property type="entry name" value="AP_endonuc_2"/>
    <property type="match status" value="1"/>
</dbReference>
<evidence type="ECO:0000313" key="2">
    <source>
        <dbReference type="EMBL" id="CAA9587711.1"/>
    </source>
</evidence>
<sequence>MKLGLGSYALAWNIGVPGYLPEKPLDAFGFVEFAAQHGFELVQMSDNLPLKSMSGAELERLEAHTRNLGLKVELGARGLQSGNLGRYLELCGRFGATLLRVVVDGPDHHPSSEEVVQTLREALPFFENAGVTLAVENHDRFPAQALAGIVTVLDSPFVGICLDTVNSFGALEGPGVVIETLGPFVENLHVKDFVIQRVDYNMGFTITGTPAGQGLLDLPELLSSLTARGRNPNLILELWPTPEPELEATLEKERFWIEESAAYLRTLLAARREETR</sequence>
<dbReference type="InterPro" id="IPR013022">
    <property type="entry name" value="Xyl_isomerase-like_TIM-brl"/>
</dbReference>
<reference evidence="2" key="1">
    <citation type="submission" date="2020-02" db="EMBL/GenBank/DDBJ databases">
        <authorList>
            <person name="Meier V. D."/>
        </authorList>
    </citation>
    <scope>NUCLEOTIDE SEQUENCE</scope>
    <source>
        <strain evidence="2">AVDCRST_MAG86</strain>
    </source>
</reference>
<proteinExistence type="predicted"/>